<feature type="compositionally biased region" description="Polar residues" evidence="12">
    <location>
        <begin position="282"/>
        <end position="291"/>
    </location>
</feature>
<comment type="subcellular location">
    <subcellularLocation>
        <location evidence="2">Cell membrane</location>
        <topology evidence="2">Peripheral membrane protein</topology>
    </subcellularLocation>
    <subcellularLocation>
        <location evidence="1">Membrane</location>
        <topology evidence="1">Multi-pass membrane protein</topology>
    </subcellularLocation>
</comment>
<name>A0A7I8DCV5_9BACL</name>
<reference evidence="15 16" key="1">
    <citation type="submission" date="2020-08" db="EMBL/GenBank/DDBJ databases">
        <title>Complete Genome Sequence of Effusibacillus dendaii Strain skT53, Isolated from Farmland soil.</title>
        <authorList>
            <person name="Konishi T."/>
            <person name="Kawasaki H."/>
        </authorList>
    </citation>
    <scope>NUCLEOTIDE SEQUENCE [LARGE SCALE GENOMIC DNA]</scope>
    <source>
        <strain evidence="16">skT53</strain>
    </source>
</reference>
<evidence type="ECO:0000313" key="15">
    <source>
        <dbReference type="EMBL" id="BCJ86779.1"/>
    </source>
</evidence>
<feature type="transmembrane region" description="Helical" evidence="13">
    <location>
        <begin position="402"/>
        <end position="427"/>
    </location>
</feature>
<feature type="transmembrane region" description="Helical" evidence="13">
    <location>
        <begin position="319"/>
        <end position="351"/>
    </location>
</feature>
<dbReference type="EMBL" id="AP023366">
    <property type="protein sequence ID" value="BCJ86779.1"/>
    <property type="molecule type" value="Genomic_DNA"/>
</dbReference>
<accession>A0A7I8DCV5</accession>
<dbReference type="CDD" id="cd03225">
    <property type="entry name" value="ABC_cobalt_CbiO_domain1"/>
    <property type="match status" value="1"/>
</dbReference>
<keyword evidence="16" id="KW-1185">Reference proteome</keyword>
<proteinExistence type="inferred from homology"/>
<dbReference type="InterPro" id="IPR015856">
    <property type="entry name" value="ABC_transpr_CbiO/EcfA_su"/>
</dbReference>
<dbReference type="RefSeq" id="WP_200760740.1">
    <property type="nucleotide sequence ID" value="NZ_AP023366.1"/>
</dbReference>
<keyword evidence="10 13" id="KW-1133">Transmembrane helix</keyword>
<evidence type="ECO:0000256" key="5">
    <source>
        <dbReference type="ARBA" id="ARBA00022475"/>
    </source>
</evidence>
<keyword evidence="5" id="KW-1003">Cell membrane</keyword>
<gene>
    <name evidence="15" type="ORF">skT53_17640</name>
</gene>
<keyword evidence="11 13" id="KW-0472">Membrane</keyword>
<dbReference type="PANTHER" id="PTHR43553">
    <property type="entry name" value="HEAVY METAL TRANSPORTER"/>
    <property type="match status" value="1"/>
</dbReference>
<dbReference type="PROSITE" id="PS00211">
    <property type="entry name" value="ABC_TRANSPORTER_1"/>
    <property type="match status" value="1"/>
</dbReference>
<feature type="transmembrane region" description="Helical" evidence="13">
    <location>
        <begin position="448"/>
        <end position="466"/>
    </location>
</feature>
<evidence type="ECO:0000256" key="3">
    <source>
        <dbReference type="ARBA" id="ARBA00005417"/>
    </source>
</evidence>
<dbReference type="PROSITE" id="PS50893">
    <property type="entry name" value="ABC_TRANSPORTER_2"/>
    <property type="match status" value="1"/>
</dbReference>
<evidence type="ECO:0000256" key="6">
    <source>
        <dbReference type="ARBA" id="ARBA00022692"/>
    </source>
</evidence>
<keyword evidence="8" id="KW-0067">ATP-binding</keyword>
<evidence type="ECO:0000256" key="2">
    <source>
        <dbReference type="ARBA" id="ARBA00004202"/>
    </source>
</evidence>
<dbReference type="CDD" id="cd16914">
    <property type="entry name" value="EcfT"/>
    <property type="match status" value="1"/>
</dbReference>
<feature type="domain" description="ABC transporter" evidence="14">
    <location>
        <begin position="3"/>
        <end position="230"/>
    </location>
</feature>
<protein>
    <recommendedName>
        <fullName evidence="14">ABC transporter domain-containing protein</fullName>
    </recommendedName>
</protein>
<sequence>MRVTLTNVGVRYGQEPILQEVNLQIETGSLTVVCGLTGSGKSTLLQVIGGLELPASGSVQFDGDASSKREIGFVFQNPDHQLFAGTVCEEIEYGLRLRNIPQKQRQRLIDAALRQVRLEPEDFLQRSPFLLSGGEKKRVALAAALAPMPQLLLLDEPTAGLDPSAQRGLLEILRELSELGITVVVATHDLDAFFPLADQVAVLYNGKLAFAGRPDSLVEQPAILQDAGLVLPTAARIGWQLRNHGMNVKISLQIEELLDSLDSVAGTDTALKKSLPCLPSENGNPLANSVESGVRAESGDRQDRERRSLLHRLDPRVKWLGMVVLSLAGIQMANLSVLTLSYAVLCALFAVSDMPIRKIGRSIRPFLPLFLFLWAVSAVSLGDSDISFGWFGLSYQGMASGGYGVARFLYVICLGILFAGTTGGLALREGFEWAIRPLQKIGLPTRDLSLAVSIALQFVPLILIKISQLRKSLHVRMPQGSRFKRLAPRQMGMLVTALLILMLKMGDELATAIESRGYKRNVERTSGKPLIWRRGDTVACGVIAIISAAVWLLS</sequence>
<evidence type="ECO:0000256" key="10">
    <source>
        <dbReference type="ARBA" id="ARBA00022989"/>
    </source>
</evidence>
<keyword evidence="9" id="KW-1278">Translocase</keyword>
<evidence type="ECO:0000259" key="14">
    <source>
        <dbReference type="PROSITE" id="PS50893"/>
    </source>
</evidence>
<dbReference type="InterPro" id="IPR050095">
    <property type="entry name" value="ECF_ABC_transporter_ATP-bd"/>
</dbReference>
<dbReference type="GO" id="GO:0005524">
    <property type="term" value="F:ATP binding"/>
    <property type="evidence" value="ECO:0007669"/>
    <property type="project" value="UniProtKB-KW"/>
</dbReference>
<evidence type="ECO:0000256" key="12">
    <source>
        <dbReference type="SAM" id="MobiDB-lite"/>
    </source>
</evidence>
<evidence type="ECO:0000256" key="13">
    <source>
        <dbReference type="SAM" id="Phobius"/>
    </source>
</evidence>
<dbReference type="Gene3D" id="3.40.50.300">
    <property type="entry name" value="P-loop containing nucleotide triphosphate hydrolases"/>
    <property type="match status" value="1"/>
</dbReference>
<dbReference type="SUPFAM" id="SSF52540">
    <property type="entry name" value="P-loop containing nucleoside triphosphate hydrolases"/>
    <property type="match status" value="1"/>
</dbReference>
<organism evidence="15 16">
    <name type="scientific">Effusibacillus dendaii</name>
    <dbReference type="NCBI Taxonomy" id="2743772"/>
    <lineage>
        <taxon>Bacteria</taxon>
        <taxon>Bacillati</taxon>
        <taxon>Bacillota</taxon>
        <taxon>Bacilli</taxon>
        <taxon>Bacillales</taxon>
        <taxon>Alicyclobacillaceae</taxon>
        <taxon>Effusibacillus</taxon>
    </lineage>
</organism>
<dbReference type="GO" id="GO:0016887">
    <property type="term" value="F:ATP hydrolysis activity"/>
    <property type="evidence" value="ECO:0007669"/>
    <property type="project" value="InterPro"/>
</dbReference>
<feature type="region of interest" description="Disordered" evidence="12">
    <location>
        <begin position="282"/>
        <end position="303"/>
    </location>
</feature>
<dbReference type="SMART" id="SM00382">
    <property type="entry name" value="AAA"/>
    <property type="match status" value="1"/>
</dbReference>
<dbReference type="Pfam" id="PF00005">
    <property type="entry name" value="ABC_tran"/>
    <property type="match status" value="1"/>
</dbReference>
<feature type="transmembrane region" description="Helical" evidence="13">
    <location>
        <begin position="486"/>
        <end position="503"/>
    </location>
</feature>
<dbReference type="InterPro" id="IPR003439">
    <property type="entry name" value="ABC_transporter-like_ATP-bd"/>
</dbReference>
<dbReference type="InterPro" id="IPR027417">
    <property type="entry name" value="P-loop_NTPase"/>
</dbReference>
<keyword evidence="6 13" id="KW-0812">Transmembrane</keyword>
<evidence type="ECO:0000256" key="11">
    <source>
        <dbReference type="ARBA" id="ARBA00023136"/>
    </source>
</evidence>
<evidence type="ECO:0000256" key="9">
    <source>
        <dbReference type="ARBA" id="ARBA00022967"/>
    </source>
</evidence>
<dbReference type="Proteomes" id="UP000593802">
    <property type="component" value="Chromosome"/>
</dbReference>
<keyword evidence="7" id="KW-0547">Nucleotide-binding</keyword>
<dbReference type="InterPro" id="IPR003339">
    <property type="entry name" value="ABC/ECF_trnsptr_transmembrane"/>
</dbReference>
<dbReference type="GO" id="GO:0042626">
    <property type="term" value="F:ATPase-coupled transmembrane transporter activity"/>
    <property type="evidence" value="ECO:0007669"/>
    <property type="project" value="TreeGrafter"/>
</dbReference>
<keyword evidence="4" id="KW-0813">Transport</keyword>
<evidence type="ECO:0000256" key="4">
    <source>
        <dbReference type="ARBA" id="ARBA00022448"/>
    </source>
</evidence>
<feature type="transmembrane region" description="Helical" evidence="13">
    <location>
        <begin position="535"/>
        <end position="553"/>
    </location>
</feature>
<evidence type="ECO:0000256" key="8">
    <source>
        <dbReference type="ARBA" id="ARBA00022840"/>
    </source>
</evidence>
<comment type="similarity">
    <text evidence="3">Belongs to the ABC transporter superfamily.</text>
</comment>
<dbReference type="AlphaFoldDB" id="A0A7I8DCV5"/>
<evidence type="ECO:0000256" key="7">
    <source>
        <dbReference type="ARBA" id="ARBA00022741"/>
    </source>
</evidence>
<feature type="transmembrane region" description="Helical" evidence="13">
    <location>
        <begin position="363"/>
        <end position="382"/>
    </location>
</feature>
<evidence type="ECO:0000313" key="16">
    <source>
        <dbReference type="Proteomes" id="UP000593802"/>
    </source>
</evidence>
<evidence type="ECO:0000256" key="1">
    <source>
        <dbReference type="ARBA" id="ARBA00004141"/>
    </source>
</evidence>
<dbReference type="InterPro" id="IPR017871">
    <property type="entry name" value="ABC_transporter-like_CS"/>
</dbReference>
<dbReference type="GO" id="GO:0043190">
    <property type="term" value="C:ATP-binding cassette (ABC) transporter complex"/>
    <property type="evidence" value="ECO:0007669"/>
    <property type="project" value="TreeGrafter"/>
</dbReference>
<dbReference type="KEGG" id="eff:skT53_17640"/>
<dbReference type="Pfam" id="PF02361">
    <property type="entry name" value="CbiQ"/>
    <property type="match status" value="1"/>
</dbReference>
<dbReference type="InterPro" id="IPR003593">
    <property type="entry name" value="AAA+_ATPase"/>
</dbReference>